<name>A0A0V0S3V1_9BILA</name>
<dbReference type="EMBL" id="JYDL01000039">
    <property type="protein sequence ID" value="KRX21388.1"/>
    <property type="molecule type" value="Genomic_DNA"/>
</dbReference>
<dbReference type="Proteomes" id="UP000054630">
    <property type="component" value="Unassembled WGS sequence"/>
</dbReference>
<comment type="caution">
    <text evidence="1">The sequence shown here is derived from an EMBL/GenBank/DDBJ whole genome shotgun (WGS) entry which is preliminary data.</text>
</comment>
<dbReference type="OrthoDB" id="10029846at2759"/>
<keyword evidence="2" id="KW-1185">Reference proteome</keyword>
<sequence>MEEKAVSKKRSVEETKLISAIYDEEAFVASAELREECQDLQIPYQFKTAKSGEDFERLVLQRLW</sequence>
<dbReference type="AlphaFoldDB" id="A0A0V0S3V1"/>
<evidence type="ECO:0000313" key="1">
    <source>
        <dbReference type="EMBL" id="KRX21388.1"/>
    </source>
</evidence>
<accession>A0A0V0S3V1</accession>
<organism evidence="1 2">
    <name type="scientific">Trichinella nelsoni</name>
    <dbReference type="NCBI Taxonomy" id="6336"/>
    <lineage>
        <taxon>Eukaryota</taxon>
        <taxon>Metazoa</taxon>
        <taxon>Ecdysozoa</taxon>
        <taxon>Nematoda</taxon>
        <taxon>Enoplea</taxon>
        <taxon>Dorylaimia</taxon>
        <taxon>Trichinellida</taxon>
        <taxon>Trichinellidae</taxon>
        <taxon>Trichinella</taxon>
    </lineage>
</organism>
<protein>
    <submittedName>
        <fullName evidence="1">Uncharacterized protein</fullName>
    </submittedName>
</protein>
<gene>
    <name evidence="1" type="ORF">T07_233</name>
</gene>
<reference evidence="1 2" key="1">
    <citation type="submission" date="2015-01" db="EMBL/GenBank/DDBJ databases">
        <title>Evolution of Trichinella species and genotypes.</title>
        <authorList>
            <person name="Korhonen P.K."/>
            <person name="Edoardo P."/>
            <person name="Giuseppe L.R."/>
            <person name="Gasser R.B."/>
        </authorList>
    </citation>
    <scope>NUCLEOTIDE SEQUENCE [LARGE SCALE GENOMIC DNA]</scope>
    <source>
        <strain evidence="1">ISS37</strain>
    </source>
</reference>
<proteinExistence type="predicted"/>
<evidence type="ECO:0000313" key="2">
    <source>
        <dbReference type="Proteomes" id="UP000054630"/>
    </source>
</evidence>